<evidence type="ECO:0000313" key="5">
    <source>
        <dbReference type="Proteomes" id="UP000198384"/>
    </source>
</evidence>
<keyword evidence="1 2" id="KW-0732">Signal</keyword>
<dbReference type="Pfam" id="PF18962">
    <property type="entry name" value="Por_Secre_tail"/>
    <property type="match status" value="1"/>
</dbReference>
<organism evidence="4 5">
    <name type="scientific">Lutibacter agarilyticus</name>
    <dbReference type="NCBI Taxonomy" id="1109740"/>
    <lineage>
        <taxon>Bacteria</taxon>
        <taxon>Pseudomonadati</taxon>
        <taxon>Bacteroidota</taxon>
        <taxon>Flavobacteriia</taxon>
        <taxon>Flavobacteriales</taxon>
        <taxon>Flavobacteriaceae</taxon>
        <taxon>Lutibacter</taxon>
    </lineage>
</organism>
<dbReference type="OrthoDB" id="1056765at2"/>
<feature type="chain" id="PRO_5013054159" evidence="2">
    <location>
        <begin position="20"/>
        <end position="279"/>
    </location>
</feature>
<sequence>MKKNITFLLLSVISFASFGQSNLIITGVFDGSLTGGTPKGVELYVSNDIADLSIYGLGAANNGGGTDGEEFTFPNATASAGDFIYVASEATYFNIFFGFSPNYTSGAMAINGDDAIELFKNGVVVDVFGDINTDGSGKDWEYLDGWAYRVNKTAPDGSTFEVGNWTFSGINAFDNQTSNASAATPFPTASYAAAVAGIVENQIEGFALYPNPVTNRAFIISSANGVEKNIEIFSVNGELVYSKKVKSNQTIDISNLTTGLYLVKVEEEEKIATRKLIVK</sequence>
<dbReference type="RefSeq" id="WP_089382460.1">
    <property type="nucleotide sequence ID" value="NZ_FZNT01000009.1"/>
</dbReference>
<evidence type="ECO:0000313" key="4">
    <source>
        <dbReference type="EMBL" id="SNR69928.1"/>
    </source>
</evidence>
<reference evidence="4 5" key="1">
    <citation type="submission" date="2017-06" db="EMBL/GenBank/DDBJ databases">
        <authorList>
            <person name="Kim H.J."/>
            <person name="Triplett B.A."/>
        </authorList>
    </citation>
    <scope>NUCLEOTIDE SEQUENCE [LARGE SCALE GENOMIC DNA]</scope>
    <source>
        <strain evidence="4 5">DSM 29150</strain>
    </source>
</reference>
<keyword evidence="5" id="KW-1185">Reference proteome</keyword>
<evidence type="ECO:0000259" key="3">
    <source>
        <dbReference type="Pfam" id="PF18962"/>
    </source>
</evidence>
<gene>
    <name evidence="4" type="ORF">SAMN06265371_10934</name>
</gene>
<dbReference type="NCBIfam" id="TIGR04183">
    <property type="entry name" value="Por_Secre_tail"/>
    <property type="match status" value="1"/>
</dbReference>
<accession>A0A238YGK5</accession>
<protein>
    <submittedName>
        <fullName evidence="4">Por secretion system C-terminal sorting domain-containing protein</fullName>
    </submittedName>
</protein>
<dbReference type="InterPro" id="IPR026444">
    <property type="entry name" value="Secre_tail"/>
</dbReference>
<dbReference type="AlphaFoldDB" id="A0A238YGK5"/>
<evidence type="ECO:0000256" key="2">
    <source>
        <dbReference type="SAM" id="SignalP"/>
    </source>
</evidence>
<feature type="domain" description="Secretion system C-terminal sorting" evidence="3">
    <location>
        <begin position="208"/>
        <end position="278"/>
    </location>
</feature>
<dbReference type="Proteomes" id="UP000198384">
    <property type="component" value="Unassembled WGS sequence"/>
</dbReference>
<dbReference type="EMBL" id="FZNT01000009">
    <property type="protein sequence ID" value="SNR69928.1"/>
    <property type="molecule type" value="Genomic_DNA"/>
</dbReference>
<evidence type="ECO:0000256" key="1">
    <source>
        <dbReference type="ARBA" id="ARBA00022729"/>
    </source>
</evidence>
<feature type="signal peptide" evidence="2">
    <location>
        <begin position="1"/>
        <end position="19"/>
    </location>
</feature>
<name>A0A238YGK5_9FLAO</name>
<proteinExistence type="predicted"/>